<dbReference type="AlphaFoldDB" id="A0A0C2IH67"/>
<gene>
    <name evidence="1" type="ORF">RF11_12736</name>
</gene>
<dbReference type="GO" id="GO:0016301">
    <property type="term" value="F:kinase activity"/>
    <property type="evidence" value="ECO:0007669"/>
    <property type="project" value="UniProtKB-KW"/>
</dbReference>
<name>A0A0C2IH67_THEKT</name>
<dbReference type="PANTHER" id="PTHR10316">
    <property type="entry name" value="MEMBRANE ASSOCIATED GUANYLATE KINASE-RELATED"/>
    <property type="match status" value="1"/>
</dbReference>
<evidence type="ECO:0000313" key="1">
    <source>
        <dbReference type="EMBL" id="KII64634.1"/>
    </source>
</evidence>
<sequence length="175" mass="19979">MLKAHWNENIHYCTLKKRQNGFYNFCIEGGSDNGQLIVLGSLLAEPVEGKAIPGSVILEINQIKISGCTQSDVQLMVDRYDTLLLTLTFPGQTYFDPDDVLTTDIRAFLSNTFYVNSPEEYLQQTIRANLFRKVSLVTTDSECIKTKRKLALQLGSLRRFSRYGSKRRTFRSCLH</sequence>
<proteinExistence type="predicted"/>
<keyword evidence="1" id="KW-0808">Transferase</keyword>
<dbReference type="GO" id="GO:0007165">
    <property type="term" value="P:signal transduction"/>
    <property type="evidence" value="ECO:0007669"/>
    <property type="project" value="TreeGrafter"/>
</dbReference>
<dbReference type="OrthoDB" id="66881at2759"/>
<dbReference type="Proteomes" id="UP000031668">
    <property type="component" value="Unassembled WGS sequence"/>
</dbReference>
<keyword evidence="2" id="KW-1185">Reference proteome</keyword>
<protein>
    <submittedName>
        <fullName evidence="1">Membrane-associated guanylate kinase, WW and PDZ domain-containing protein 3</fullName>
    </submittedName>
</protein>
<dbReference type="InterPro" id="IPR036034">
    <property type="entry name" value="PDZ_sf"/>
</dbReference>
<keyword evidence="1" id="KW-0418">Kinase</keyword>
<dbReference type="SUPFAM" id="SSF50156">
    <property type="entry name" value="PDZ domain-like"/>
    <property type="match status" value="1"/>
</dbReference>
<dbReference type="Gene3D" id="2.30.42.10">
    <property type="match status" value="1"/>
</dbReference>
<comment type="caution">
    <text evidence="1">The sequence shown here is derived from an EMBL/GenBank/DDBJ whole genome shotgun (WGS) entry which is preliminary data.</text>
</comment>
<dbReference type="OMA" id="RHIAMET"/>
<evidence type="ECO:0000313" key="2">
    <source>
        <dbReference type="Proteomes" id="UP000031668"/>
    </source>
</evidence>
<dbReference type="EMBL" id="JWZT01004160">
    <property type="protein sequence ID" value="KII64634.1"/>
    <property type="molecule type" value="Genomic_DNA"/>
</dbReference>
<organism evidence="1 2">
    <name type="scientific">Thelohanellus kitauei</name>
    <name type="common">Myxosporean</name>
    <dbReference type="NCBI Taxonomy" id="669202"/>
    <lineage>
        <taxon>Eukaryota</taxon>
        <taxon>Metazoa</taxon>
        <taxon>Cnidaria</taxon>
        <taxon>Myxozoa</taxon>
        <taxon>Myxosporea</taxon>
        <taxon>Bivalvulida</taxon>
        <taxon>Platysporina</taxon>
        <taxon>Myxobolidae</taxon>
        <taxon>Thelohanellus</taxon>
    </lineage>
</organism>
<reference evidence="1 2" key="1">
    <citation type="journal article" date="2014" name="Genome Biol. Evol.">
        <title>The genome of the myxosporean Thelohanellus kitauei shows adaptations to nutrient acquisition within its fish host.</title>
        <authorList>
            <person name="Yang Y."/>
            <person name="Xiong J."/>
            <person name="Zhou Z."/>
            <person name="Huo F."/>
            <person name="Miao W."/>
            <person name="Ran C."/>
            <person name="Liu Y."/>
            <person name="Zhang J."/>
            <person name="Feng J."/>
            <person name="Wang M."/>
            <person name="Wang M."/>
            <person name="Wang L."/>
            <person name="Yao B."/>
        </authorList>
    </citation>
    <scope>NUCLEOTIDE SEQUENCE [LARGE SCALE GENOMIC DNA]</scope>
    <source>
        <strain evidence="1">Wuqing</strain>
    </source>
</reference>
<dbReference type="GO" id="GO:0005737">
    <property type="term" value="C:cytoplasm"/>
    <property type="evidence" value="ECO:0007669"/>
    <property type="project" value="TreeGrafter"/>
</dbReference>
<dbReference type="PANTHER" id="PTHR10316:SF40">
    <property type="entry name" value="LD27118P"/>
    <property type="match status" value="1"/>
</dbReference>
<accession>A0A0C2IH67</accession>